<sequence length="335" mass="38383">MATEKYSTPPFSVHLLEQHVVAGQGERDHLAALLPALFRKESGDLAAVGEHVTACVEDELDLRRLASISNWLWVAGVPLPPRALHHQLLLGREIFVTERMDMHLVWTGGRVFLKPIPRFLLDSAFWARYLCCRECSCSSGKSGAAQAECTRRGLYRRALGFLFSYAALLLHESDFRIGQDKHLLPPEVTWYGWRTLVEQLDTEHIYHYIDRRFVHGELRLSRLNKIYALTQTPMRGYMAHWNQYGAFFHDHFTWLASVTVFIAVVLTAMQVGLATEALGHNNAFQSASYGFTVFSILGPLIAVALVVLRFIGIFVWNWVRAFYRMRTRYDKLHCT</sequence>
<organism evidence="1 2">
    <name type="scientific">Lecanicillium saksenae</name>
    <dbReference type="NCBI Taxonomy" id="468837"/>
    <lineage>
        <taxon>Eukaryota</taxon>
        <taxon>Fungi</taxon>
        <taxon>Dikarya</taxon>
        <taxon>Ascomycota</taxon>
        <taxon>Pezizomycotina</taxon>
        <taxon>Sordariomycetes</taxon>
        <taxon>Hypocreomycetidae</taxon>
        <taxon>Hypocreales</taxon>
        <taxon>Cordycipitaceae</taxon>
        <taxon>Lecanicillium</taxon>
    </lineage>
</organism>
<evidence type="ECO:0000313" key="2">
    <source>
        <dbReference type="Proteomes" id="UP001148737"/>
    </source>
</evidence>
<comment type="caution">
    <text evidence="1">The sequence shown here is derived from an EMBL/GenBank/DDBJ whole genome shotgun (WGS) entry which is preliminary data.</text>
</comment>
<proteinExistence type="predicted"/>
<gene>
    <name evidence="1" type="ORF">NLG97_g6182</name>
</gene>
<dbReference type="EMBL" id="JANAKD010000784">
    <property type="protein sequence ID" value="KAJ3488537.1"/>
    <property type="molecule type" value="Genomic_DNA"/>
</dbReference>
<reference evidence="1" key="1">
    <citation type="submission" date="2022-07" db="EMBL/GenBank/DDBJ databases">
        <title>Genome Sequence of Lecanicillium saksenae.</title>
        <authorList>
            <person name="Buettner E."/>
        </authorList>
    </citation>
    <scope>NUCLEOTIDE SEQUENCE</scope>
    <source>
        <strain evidence="1">VT-O1</strain>
    </source>
</reference>
<dbReference type="Proteomes" id="UP001148737">
    <property type="component" value="Unassembled WGS sequence"/>
</dbReference>
<keyword evidence="2" id="KW-1185">Reference proteome</keyword>
<name>A0ACC1QTH6_9HYPO</name>
<accession>A0ACC1QTH6</accession>
<protein>
    <submittedName>
        <fullName evidence="1">Uncharacterized protein</fullName>
    </submittedName>
</protein>
<evidence type="ECO:0000313" key="1">
    <source>
        <dbReference type="EMBL" id="KAJ3488537.1"/>
    </source>
</evidence>